<dbReference type="GO" id="GO:0000976">
    <property type="term" value="F:transcription cis-regulatory region binding"/>
    <property type="evidence" value="ECO:0007669"/>
    <property type="project" value="TreeGrafter"/>
</dbReference>
<dbReference type="InterPro" id="IPR021858">
    <property type="entry name" value="Fun_TF"/>
</dbReference>
<evidence type="ECO:0000256" key="1">
    <source>
        <dbReference type="ARBA" id="ARBA00004123"/>
    </source>
</evidence>
<feature type="domain" description="Zn(2)-C6 fungal-type" evidence="3">
    <location>
        <begin position="6"/>
        <end position="36"/>
    </location>
</feature>
<dbReference type="InterPro" id="IPR036864">
    <property type="entry name" value="Zn2-C6_fun-type_DNA-bd_sf"/>
</dbReference>
<name>A0A6A6WLY5_9PEZI</name>
<evidence type="ECO:0000313" key="4">
    <source>
        <dbReference type="EMBL" id="KAF2763211.1"/>
    </source>
</evidence>
<sequence length="502" mass="57001">MPKDNACWPCRRQKLGCDKTRPKCQRCARCNRDCQYGLQLSFPRHDDKRRGWHHAVVQGVQQMPPEGQLHFINVLFYDLNNHTHMTRGTRLNALSNSLAQTWETISTPRAMPWKPLEAIGENGLIQYYQDVIGSIVSTVSQNDCYSVLMRMAFCTESSASEAVRLAICALACLHMCGGKHASVLRTQARHHFLMIQSQLDDPQELLQSIVAAMLLGLYEIFDQPHSDAPYSWALDVCYAKKALGAMEIPTNSPVTSDESLLLDWVTYHDVMSKFSITHYVDRQEDQVECANNKCLRQKQMSASSKTKISGPVGCSIELLLVISRVFDAAYEQEMGAGQVSDDRVDSLEHSILNARQVLEVESVSHDRAVVIEEDAMKHIAELFRLAGLIYLHRAIKKSPPWLPPVSMWVSEAYDHLRKITVCDRNFPLFIIACEARTDEQRSEILRVLRNSEEKSKVGNTLRVRQFIERVWAQDDLDQEQRIKYTSKITASLSTCNALPAMT</sequence>
<dbReference type="PANTHER" id="PTHR37534:SF39">
    <property type="entry name" value="TRANSCRIPTION FACTOR DOMAIN-CONTAINING PROTEIN"/>
    <property type="match status" value="1"/>
</dbReference>
<dbReference type="PANTHER" id="PTHR37534">
    <property type="entry name" value="TRANSCRIPTIONAL ACTIVATOR PROTEIN UGA3"/>
    <property type="match status" value="1"/>
</dbReference>
<dbReference type="Pfam" id="PF00172">
    <property type="entry name" value="Zn_clus"/>
    <property type="match status" value="1"/>
</dbReference>
<dbReference type="AlphaFoldDB" id="A0A6A6WLY5"/>
<dbReference type="CDD" id="cd00067">
    <property type="entry name" value="GAL4"/>
    <property type="match status" value="1"/>
</dbReference>
<dbReference type="OrthoDB" id="5130013at2759"/>
<gene>
    <name evidence="4" type="ORF">EJ05DRAFT_496039</name>
</gene>
<evidence type="ECO:0000313" key="5">
    <source>
        <dbReference type="Proteomes" id="UP000799437"/>
    </source>
</evidence>
<organism evidence="4 5">
    <name type="scientific">Pseudovirgaria hyperparasitica</name>
    <dbReference type="NCBI Taxonomy" id="470096"/>
    <lineage>
        <taxon>Eukaryota</taxon>
        <taxon>Fungi</taxon>
        <taxon>Dikarya</taxon>
        <taxon>Ascomycota</taxon>
        <taxon>Pezizomycotina</taxon>
        <taxon>Dothideomycetes</taxon>
        <taxon>Dothideomycetes incertae sedis</taxon>
        <taxon>Acrospermales</taxon>
        <taxon>Acrospermaceae</taxon>
        <taxon>Pseudovirgaria</taxon>
    </lineage>
</organism>
<dbReference type="GO" id="GO:0008270">
    <property type="term" value="F:zinc ion binding"/>
    <property type="evidence" value="ECO:0007669"/>
    <property type="project" value="InterPro"/>
</dbReference>
<dbReference type="InterPro" id="IPR001138">
    <property type="entry name" value="Zn2Cys6_DnaBD"/>
</dbReference>
<protein>
    <recommendedName>
        <fullName evidence="3">Zn(2)-C6 fungal-type domain-containing protein</fullName>
    </recommendedName>
</protein>
<comment type="subcellular location">
    <subcellularLocation>
        <location evidence="1">Nucleus</location>
    </subcellularLocation>
</comment>
<dbReference type="GO" id="GO:0000981">
    <property type="term" value="F:DNA-binding transcription factor activity, RNA polymerase II-specific"/>
    <property type="evidence" value="ECO:0007669"/>
    <property type="project" value="InterPro"/>
</dbReference>
<dbReference type="PROSITE" id="PS50048">
    <property type="entry name" value="ZN2_CY6_FUNGAL_2"/>
    <property type="match status" value="1"/>
</dbReference>
<dbReference type="SMART" id="SM00066">
    <property type="entry name" value="GAL4"/>
    <property type="match status" value="1"/>
</dbReference>
<dbReference type="GO" id="GO:0045944">
    <property type="term" value="P:positive regulation of transcription by RNA polymerase II"/>
    <property type="evidence" value="ECO:0007669"/>
    <property type="project" value="TreeGrafter"/>
</dbReference>
<dbReference type="GeneID" id="54487379"/>
<dbReference type="Proteomes" id="UP000799437">
    <property type="component" value="Unassembled WGS sequence"/>
</dbReference>
<dbReference type="SUPFAM" id="SSF57701">
    <property type="entry name" value="Zn2/Cys6 DNA-binding domain"/>
    <property type="match status" value="1"/>
</dbReference>
<evidence type="ECO:0000256" key="2">
    <source>
        <dbReference type="ARBA" id="ARBA00023242"/>
    </source>
</evidence>
<dbReference type="PROSITE" id="PS00463">
    <property type="entry name" value="ZN2_CY6_FUNGAL_1"/>
    <property type="match status" value="1"/>
</dbReference>
<dbReference type="RefSeq" id="XP_033605662.1">
    <property type="nucleotide sequence ID" value="XM_033746325.1"/>
</dbReference>
<accession>A0A6A6WLY5</accession>
<dbReference type="Pfam" id="PF11951">
    <property type="entry name" value="Fungal_trans_2"/>
    <property type="match status" value="1"/>
</dbReference>
<dbReference type="GO" id="GO:0005634">
    <property type="term" value="C:nucleus"/>
    <property type="evidence" value="ECO:0007669"/>
    <property type="project" value="UniProtKB-SubCell"/>
</dbReference>
<proteinExistence type="predicted"/>
<keyword evidence="5" id="KW-1185">Reference proteome</keyword>
<dbReference type="EMBL" id="ML996565">
    <property type="protein sequence ID" value="KAF2763211.1"/>
    <property type="molecule type" value="Genomic_DNA"/>
</dbReference>
<keyword evidence="2" id="KW-0539">Nucleus</keyword>
<evidence type="ECO:0000259" key="3">
    <source>
        <dbReference type="PROSITE" id="PS50048"/>
    </source>
</evidence>
<dbReference type="Gene3D" id="4.10.240.10">
    <property type="entry name" value="Zn(2)-C6 fungal-type DNA-binding domain"/>
    <property type="match status" value="1"/>
</dbReference>
<reference evidence="4" key="1">
    <citation type="journal article" date="2020" name="Stud. Mycol.">
        <title>101 Dothideomycetes genomes: a test case for predicting lifestyles and emergence of pathogens.</title>
        <authorList>
            <person name="Haridas S."/>
            <person name="Albert R."/>
            <person name="Binder M."/>
            <person name="Bloem J."/>
            <person name="Labutti K."/>
            <person name="Salamov A."/>
            <person name="Andreopoulos B."/>
            <person name="Baker S."/>
            <person name="Barry K."/>
            <person name="Bills G."/>
            <person name="Bluhm B."/>
            <person name="Cannon C."/>
            <person name="Castanera R."/>
            <person name="Culley D."/>
            <person name="Daum C."/>
            <person name="Ezra D."/>
            <person name="Gonzalez J."/>
            <person name="Henrissat B."/>
            <person name="Kuo A."/>
            <person name="Liang C."/>
            <person name="Lipzen A."/>
            <person name="Lutzoni F."/>
            <person name="Magnuson J."/>
            <person name="Mondo S."/>
            <person name="Nolan M."/>
            <person name="Ohm R."/>
            <person name="Pangilinan J."/>
            <person name="Park H.-J."/>
            <person name="Ramirez L."/>
            <person name="Alfaro M."/>
            <person name="Sun H."/>
            <person name="Tritt A."/>
            <person name="Yoshinaga Y."/>
            <person name="Zwiers L.-H."/>
            <person name="Turgeon B."/>
            <person name="Goodwin S."/>
            <person name="Spatafora J."/>
            <person name="Crous P."/>
            <person name="Grigoriev I."/>
        </authorList>
    </citation>
    <scope>NUCLEOTIDE SEQUENCE</scope>
    <source>
        <strain evidence="4">CBS 121739</strain>
    </source>
</reference>